<keyword evidence="4" id="KW-0804">Transcription</keyword>
<dbReference type="InterPro" id="IPR036638">
    <property type="entry name" value="HLH_DNA-bd_sf"/>
</dbReference>
<dbReference type="AlphaFoldDB" id="A0A843UU60"/>
<dbReference type="Gene3D" id="4.10.280.10">
    <property type="entry name" value="Helix-loop-helix DNA-binding domain"/>
    <property type="match status" value="1"/>
</dbReference>
<comment type="similarity">
    <text evidence="1">Belongs to the bHLH protein family.</text>
</comment>
<dbReference type="InterPro" id="IPR044283">
    <property type="entry name" value="FAMA/SPEECHLESS/MUTE-like"/>
</dbReference>
<accession>A0A843UU60</accession>
<dbReference type="InterPro" id="IPR011598">
    <property type="entry name" value="bHLH_dom"/>
</dbReference>
<dbReference type="PANTHER" id="PTHR46684">
    <property type="entry name" value="TRANSCRIPTION FACTOR FAMA"/>
    <property type="match status" value="1"/>
</dbReference>
<feature type="compositionally biased region" description="Low complexity" evidence="5">
    <location>
        <begin position="307"/>
        <end position="327"/>
    </location>
</feature>
<proteinExistence type="inferred from homology"/>
<reference evidence="7" key="1">
    <citation type="submission" date="2017-07" db="EMBL/GenBank/DDBJ databases">
        <title>Taro Niue Genome Assembly and Annotation.</title>
        <authorList>
            <person name="Atibalentja N."/>
            <person name="Keating K."/>
            <person name="Fields C.J."/>
        </authorList>
    </citation>
    <scope>NUCLEOTIDE SEQUENCE</scope>
    <source>
        <strain evidence="7">Niue_2</strain>
        <tissue evidence="7">Leaf</tissue>
    </source>
</reference>
<feature type="domain" description="BHLH" evidence="6">
    <location>
        <begin position="212"/>
        <end position="263"/>
    </location>
</feature>
<sequence length="432" mass="48079">MDRLQGHINHIPCGEPMSLECLEQGMADYRGCESYMVADNHHHHMPFLHMLLEEQDQQQATPSEPSSFQLLLRLQEERLHHQPTLQHPRSFPFPCSNEDYPPTENDTSWPRPLSLELESCVTHASESLSDAMNHHHHHQHEQQHHHREQQRKQPSARGCKRQPSPGTGAATKMSPATVATQATTTEPPSSAGEKRKRKRPRRPARNVQEVESQRMTHIAVERNRRKLMNDHLSCLRSLMPASFVQRGDQASIIGGAIDFVKELEQLLQSLQAEKRARDLRSPRDGAAGPSAAVAPFHGFFSSPQYTTYTSPGPSSTPSSSSSTSSFSPPAPCPLRAARAEEQAGVADVEATVVQTHVNLRVLTPRRPAQLLRAIAALEELHLSVLHLNITSHDDSLTVYTRSSQIEEECKLGSADEIAAAAHHIFSLINSIC</sequence>
<organism evidence="7 8">
    <name type="scientific">Colocasia esculenta</name>
    <name type="common">Wild taro</name>
    <name type="synonym">Arum esculentum</name>
    <dbReference type="NCBI Taxonomy" id="4460"/>
    <lineage>
        <taxon>Eukaryota</taxon>
        <taxon>Viridiplantae</taxon>
        <taxon>Streptophyta</taxon>
        <taxon>Embryophyta</taxon>
        <taxon>Tracheophyta</taxon>
        <taxon>Spermatophyta</taxon>
        <taxon>Magnoliopsida</taxon>
        <taxon>Liliopsida</taxon>
        <taxon>Araceae</taxon>
        <taxon>Aroideae</taxon>
        <taxon>Colocasieae</taxon>
        <taxon>Colocasia</taxon>
    </lineage>
</organism>
<dbReference type="GO" id="GO:0010052">
    <property type="term" value="P:guard cell differentiation"/>
    <property type="evidence" value="ECO:0007669"/>
    <property type="project" value="InterPro"/>
</dbReference>
<feature type="compositionally biased region" description="Basic residues" evidence="5">
    <location>
        <begin position="194"/>
        <end position="204"/>
    </location>
</feature>
<feature type="region of interest" description="Disordered" evidence="5">
    <location>
        <begin position="307"/>
        <end position="333"/>
    </location>
</feature>
<evidence type="ECO:0000256" key="3">
    <source>
        <dbReference type="ARBA" id="ARBA00023125"/>
    </source>
</evidence>
<feature type="compositionally biased region" description="Basic residues" evidence="5">
    <location>
        <begin position="134"/>
        <end position="149"/>
    </location>
</feature>
<keyword evidence="2" id="KW-0805">Transcription regulation</keyword>
<dbReference type="GO" id="GO:0003700">
    <property type="term" value="F:DNA-binding transcription factor activity"/>
    <property type="evidence" value="ECO:0007669"/>
    <property type="project" value="InterPro"/>
</dbReference>
<dbReference type="PANTHER" id="PTHR46684:SF16">
    <property type="entry name" value="TRANSCRIPTION FACTOR BHLH67-LIKE ISOFORM X2"/>
    <property type="match status" value="1"/>
</dbReference>
<evidence type="ECO:0000313" key="8">
    <source>
        <dbReference type="Proteomes" id="UP000652761"/>
    </source>
</evidence>
<gene>
    <name evidence="7" type="ORF">Taro_019674</name>
</gene>
<name>A0A843UU60_COLES</name>
<feature type="region of interest" description="Disordered" evidence="5">
    <location>
        <begin position="83"/>
        <end position="111"/>
    </location>
</feature>
<comment type="caution">
    <text evidence="7">The sequence shown here is derived from an EMBL/GenBank/DDBJ whole genome shotgun (WGS) entry which is preliminary data.</text>
</comment>
<dbReference type="GO" id="GO:0003677">
    <property type="term" value="F:DNA binding"/>
    <property type="evidence" value="ECO:0007669"/>
    <property type="project" value="UniProtKB-KW"/>
</dbReference>
<dbReference type="Proteomes" id="UP000652761">
    <property type="component" value="Unassembled WGS sequence"/>
</dbReference>
<evidence type="ECO:0000256" key="1">
    <source>
        <dbReference type="ARBA" id="ARBA00005510"/>
    </source>
</evidence>
<feature type="region of interest" description="Disordered" evidence="5">
    <location>
        <begin position="130"/>
        <end position="212"/>
    </location>
</feature>
<dbReference type="GO" id="GO:0045893">
    <property type="term" value="P:positive regulation of DNA-templated transcription"/>
    <property type="evidence" value="ECO:0007669"/>
    <property type="project" value="TreeGrafter"/>
</dbReference>
<dbReference type="Pfam" id="PF00010">
    <property type="entry name" value="HLH"/>
    <property type="match status" value="1"/>
</dbReference>
<dbReference type="PROSITE" id="PS50888">
    <property type="entry name" value="BHLH"/>
    <property type="match status" value="1"/>
</dbReference>
<evidence type="ECO:0000313" key="7">
    <source>
        <dbReference type="EMBL" id="MQL87135.1"/>
    </source>
</evidence>
<dbReference type="SMART" id="SM00353">
    <property type="entry name" value="HLH"/>
    <property type="match status" value="1"/>
</dbReference>
<evidence type="ECO:0000256" key="4">
    <source>
        <dbReference type="ARBA" id="ARBA00023163"/>
    </source>
</evidence>
<dbReference type="GO" id="GO:0046983">
    <property type="term" value="F:protein dimerization activity"/>
    <property type="evidence" value="ECO:0007669"/>
    <property type="project" value="InterPro"/>
</dbReference>
<keyword evidence="3" id="KW-0238">DNA-binding</keyword>
<evidence type="ECO:0000256" key="5">
    <source>
        <dbReference type="SAM" id="MobiDB-lite"/>
    </source>
</evidence>
<dbReference type="CDD" id="cd11448">
    <property type="entry name" value="bHLH_AtFAMA_like"/>
    <property type="match status" value="1"/>
</dbReference>
<dbReference type="SUPFAM" id="SSF47459">
    <property type="entry name" value="HLH, helix-loop-helix DNA-binding domain"/>
    <property type="match status" value="1"/>
</dbReference>
<evidence type="ECO:0000259" key="6">
    <source>
        <dbReference type="PROSITE" id="PS50888"/>
    </source>
</evidence>
<dbReference type="GO" id="GO:0005634">
    <property type="term" value="C:nucleus"/>
    <property type="evidence" value="ECO:0007669"/>
    <property type="project" value="TreeGrafter"/>
</dbReference>
<keyword evidence="8" id="KW-1185">Reference proteome</keyword>
<dbReference type="EMBL" id="NMUH01000955">
    <property type="protein sequence ID" value="MQL87135.1"/>
    <property type="molecule type" value="Genomic_DNA"/>
</dbReference>
<dbReference type="OrthoDB" id="684567at2759"/>
<protein>
    <recommendedName>
        <fullName evidence="6">BHLH domain-containing protein</fullName>
    </recommendedName>
</protein>
<evidence type="ECO:0000256" key="2">
    <source>
        <dbReference type="ARBA" id="ARBA00023015"/>
    </source>
</evidence>
<feature type="compositionally biased region" description="Polar residues" evidence="5">
    <location>
        <begin position="177"/>
        <end position="188"/>
    </location>
</feature>